<dbReference type="HOGENOM" id="CLU_1257701_0_0_1"/>
<protein>
    <submittedName>
        <fullName evidence="1">Uncharacterized protein</fullName>
    </submittedName>
</protein>
<reference evidence="1" key="3">
    <citation type="submission" date="2015-04" db="UniProtKB">
        <authorList>
            <consortium name="EnsemblPlants"/>
        </authorList>
    </citation>
    <scope>IDENTIFICATION</scope>
</reference>
<reference evidence="1 2" key="1">
    <citation type="submission" date="2012-08" db="EMBL/GenBank/DDBJ databases">
        <title>Oryza genome evolution.</title>
        <authorList>
            <person name="Wing R.A."/>
        </authorList>
    </citation>
    <scope>NUCLEOTIDE SEQUENCE</scope>
</reference>
<dbReference type="PANTHER" id="PTHR46477:SF8">
    <property type="entry name" value="OS08G0257100 PROTEIN"/>
    <property type="match status" value="1"/>
</dbReference>
<keyword evidence="2" id="KW-1185">Reference proteome</keyword>
<name>A0A0D9X7P4_9ORYZ</name>
<dbReference type="PANTHER" id="PTHR46477">
    <property type="entry name" value="CYSTEINE/HISTIDINE-RICH C1 DOMAIN FAMILY PROTEIN"/>
    <property type="match status" value="1"/>
</dbReference>
<sequence>MTRLFEDAPEAITSHRHNHTLKLDCEHKEYCNFHLHTCCALATETLEHDLFPGCKFVLLHEPPPPAGGRMCDACGGGVDAHGLVYHSNDGNRIRPPPVLRRIVVDGHAFVLTKEESRRCRKRTLWFYPSSSSYTHGKEVLPARWDKARPISMENSSGQHFMQAAAPILDGVLKDLPRGRGRRATGGDLERFMTKAIRVIISLIVGDPTAMIATVAGVIFS</sequence>
<proteinExistence type="predicted"/>
<dbReference type="Gramene" id="LPERR08G11610.1">
    <property type="protein sequence ID" value="LPERR08G11610.1"/>
    <property type="gene ID" value="LPERR08G11610"/>
</dbReference>
<accession>A0A0D9X7P4</accession>
<reference evidence="2" key="2">
    <citation type="submission" date="2013-12" db="EMBL/GenBank/DDBJ databases">
        <authorList>
            <person name="Yu Y."/>
            <person name="Lee S."/>
            <person name="de Baynast K."/>
            <person name="Wissotski M."/>
            <person name="Liu L."/>
            <person name="Talag J."/>
            <person name="Goicoechea J."/>
            <person name="Angelova A."/>
            <person name="Jetty R."/>
            <person name="Kudrna D."/>
            <person name="Golser W."/>
            <person name="Rivera L."/>
            <person name="Zhang J."/>
            <person name="Wing R."/>
        </authorList>
    </citation>
    <scope>NUCLEOTIDE SEQUENCE</scope>
</reference>
<dbReference type="Proteomes" id="UP000032180">
    <property type="component" value="Chromosome 8"/>
</dbReference>
<organism evidence="1 2">
    <name type="scientific">Leersia perrieri</name>
    <dbReference type="NCBI Taxonomy" id="77586"/>
    <lineage>
        <taxon>Eukaryota</taxon>
        <taxon>Viridiplantae</taxon>
        <taxon>Streptophyta</taxon>
        <taxon>Embryophyta</taxon>
        <taxon>Tracheophyta</taxon>
        <taxon>Spermatophyta</taxon>
        <taxon>Magnoliopsida</taxon>
        <taxon>Liliopsida</taxon>
        <taxon>Poales</taxon>
        <taxon>Poaceae</taxon>
        <taxon>BOP clade</taxon>
        <taxon>Oryzoideae</taxon>
        <taxon>Oryzeae</taxon>
        <taxon>Oryzinae</taxon>
        <taxon>Leersia</taxon>
    </lineage>
</organism>
<evidence type="ECO:0000313" key="2">
    <source>
        <dbReference type="Proteomes" id="UP000032180"/>
    </source>
</evidence>
<evidence type="ECO:0000313" key="1">
    <source>
        <dbReference type="EnsemblPlants" id="LPERR08G11610.1"/>
    </source>
</evidence>
<dbReference type="EnsemblPlants" id="LPERR08G11610.1">
    <property type="protein sequence ID" value="LPERR08G11610.1"/>
    <property type="gene ID" value="LPERR08G11610"/>
</dbReference>
<dbReference type="AlphaFoldDB" id="A0A0D9X7P4"/>
<dbReference type="STRING" id="77586.A0A0D9X7P4"/>